<dbReference type="HAMAP" id="MF_00265">
    <property type="entry name" value="VapC_Nob1"/>
    <property type="match status" value="1"/>
</dbReference>
<keyword evidence="5" id="KW-0460">Magnesium</keyword>
<dbReference type="CDD" id="cd09871">
    <property type="entry name" value="PIN_MtVapC28-VapC30-like"/>
    <property type="match status" value="1"/>
</dbReference>
<accession>A0A0C6FFV5</accession>
<organism evidence="7 8">
    <name type="scientific">Methylobacterium aquaticum</name>
    <dbReference type="NCBI Taxonomy" id="270351"/>
    <lineage>
        <taxon>Bacteria</taxon>
        <taxon>Pseudomonadati</taxon>
        <taxon>Pseudomonadota</taxon>
        <taxon>Alphaproteobacteria</taxon>
        <taxon>Hyphomicrobiales</taxon>
        <taxon>Methylobacteriaceae</taxon>
        <taxon>Methylobacterium</taxon>
    </lineage>
</organism>
<reference evidence="8" key="2">
    <citation type="submission" date="2015-01" db="EMBL/GenBank/DDBJ databases">
        <title>Complete genome sequence of Methylobacterium aquaticum strain 22A.</title>
        <authorList>
            <person name="Tani A."/>
            <person name="Ogura Y."/>
            <person name="Hayashi T."/>
        </authorList>
    </citation>
    <scope>NUCLEOTIDE SEQUENCE [LARGE SCALE GENOMIC DNA]</scope>
    <source>
        <strain evidence="8">MA-22A</strain>
    </source>
</reference>
<keyword evidence="5" id="KW-0800">Toxin</keyword>
<dbReference type="Proteomes" id="UP000061432">
    <property type="component" value="Chromosome"/>
</dbReference>
<dbReference type="OrthoDB" id="32625at2"/>
<gene>
    <name evidence="5" type="primary">vapC</name>
    <name evidence="7" type="ORF">Maq22A_c02160</name>
</gene>
<keyword evidence="4 5" id="KW-0378">Hydrolase</keyword>
<evidence type="ECO:0000256" key="1">
    <source>
        <dbReference type="ARBA" id="ARBA00022649"/>
    </source>
</evidence>
<dbReference type="RefSeq" id="WP_060845515.1">
    <property type="nucleotide sequence ID" value="NZ_AP014704.1"/>
</dbReference>
<name>A0A0C6FFV5_9HYPH</name>
<dbReference type="Gene3D" id="3.40.50.1010">
    <property type="entry name" value="5'-nuclease"/>
    <property type="match status" value="1"/>
</dbReference>
<protein>
    <recommendedName>
        <fullName evidence="5">Ribonuclease VapC</fullName>
        <shortName evidence="5">RNase VapC</shortName>
        <ecNumber evidence="5">3.1.-.-</ecNumber>
    </recommendedName>
    <alternativeName>
        <fullName evidence="5">Toxin VapC</fullName>
    </alternativeName>
</protein>
<comment type="function">
    <text evidence="5">Toxic component of a toxin-antitoxin (TA) system. An RNase.</text>
</comment>
<dbReference type="EC" id="3.1.-.-" evidence="5"/>
<dbReference type="GO" id="GO:0004540">
    <property type="term" value="F:RNA nuclease activity"/>
    <property type="evidence" value="ECO:0007669"/>
    <property type="project" value="InterPro"/>
</dbReference>
<evidence type="ECO:0000256" key="3">
    <source>
        <dbReference type="ARBA" id="ARBA00022723"/>
    </source>
</evidence>
<dbReference type="GO" id="GO:0016787">
    <property type="term" value="F:hydrolase activity"/>
    <property type="evidence" value="ECO:0007669"/>
    <property type="project" value="UniProtKB-KW"/>
</dbReference>
<evidence type="ECO:0000256" key="5">
    <source>
        <dbReference type="HAMAP-Rule" id="MF_00265"/>
    </source>
</evidence>
<dbReference type="GO" id="GO:0090729">
    <property type="term" value="F:toxin activity"/>
    <property type="evidence" value="ECO:0007669"/>
    <property type="project" value="UniProtKB-KW"/>
</dbReference>
<dbReference type="GO" id="GO:0000287">
    <property type="term" value="F:magnesium ion binding"/>
    <property type="evidence" value="ECO:0007669"/>
    <property type="project" value="UniProtKB-UniRule"/>
</dbReference>
<dbReference type="PATRIC" id="fig|270351.10.peg.432"/>
<proteinExistence type="inferred from homology"/>
<feature type="domain" description="PIN" evidence="6">
    <location>
        <begin position="2"/>
        <end position="123"/>
    </location>
</feature>
<evidence type="ECO:0000256" key="2">
    <source>
        <dbReference type="ARBA" id="ARBA00022722"/>
    </source>
</evidence>
<keyword evidence="3 5" id="KW-0479">Metal-binding</keyword>
<dbReference type="STRING" id="270351.Maq22A_c02160"/>
<evidence type="ECO:0000259" key="6">
    <source>
        <dbReference type="Pfam" id="PF01850"/>
    </source>
</evidence>
<dbReference type="AlphaFoldDB" id="A0A0C6FFV5"/>
<comment type="cofactor">
    <cofactor evidence="5">
        <name>Mg(2+)</name>
        <dbReference type="ChEBI" id="CHEBI:18420"/>
    </cofactor>
</comment>
<evidence type="ECO:0000313" key="8">
    <source>
        <dbReference type="Proteomes" id="UP000061432"/>
    </source>
</evidence>
<reference evidence="7 8" key="1">
    <citation type="journal article" date="2015" name="Genome Announc.">
        <title>Complete Genome Sequence of Methylobacterium aquaticum Strain 22A, Isolated from Racomitrium japonicum Moss.</title>
        <authorList>
            <person name="Tani A."/>
            <person name="Ogura Y."/>
            <person name="Hayashi T."/>
            <person name="Kimbara K."/>
        </authorList>
    </citation>
    <scope>NUCLEOTIDE SEQUENCE [LARGE SCALE GENOMIC DNA]</scope>
    <source>
        <strain evidence="7 8">MA-22A</strain>
    </source>
</reference>
<comment type="similarity">
    <text evidence="5">Belongs to the PINc/VapC protein family.</text>
</comment>
<sequence>MIVLDTSALVAIALNEPESEAFSRIIAVNGMARVGTPTLVETAMVLEARLPAGAEHFLDGLMALPSLRSVDFDHRMVRAARDAFLRFGRGRGHPARLNMGDCMAYAVAKVWRLPLPFKGDDFVDTDLTPAAP</sequence>
<feature type="binding site" evidence="5">
    <location>
        <position position="101"/>
    </location>
    <ligand>
        <name>Mg(2+)</name>
        <dbReference type="ChEBI" id="CHEBI:18420"/>
    </ligand>
</feature>
<keyword evidence="2 5" id="KW-0540">Nuclease</keyword>
<feature type="binding site" evidence="5">
    <location>
        <position position="5"/>
    </location>
    <ligand>
        <name>Mg(2+)</name>
        <dbReference type="ChEBI" id="CHEBI:18420"/>
    </ligand>
</feature>
<dbReference type="EMBL" id="AP014704">
    <property type="protein sequence ID" value="BAQ43919.1"/>
    <property type="molecule type" value="Genomic_DNA"/>
</dbReference>
<dbReference type="InterPro" id="IPR002716">
    <property type="entry name" value="PIN_dom"/>
</dbReference>
<evidence type="ECO:0000256" key="4">
    <source>
        <dbReference type="ARBA" id="ARBA00022801"/>
    </source>
</evidence>
<dbReference type="SUPFAM" id="SSF88723">
    <property type="entry name" value="PIN domain-like"/>
    <property type="match status" value="1"/>
</dbReference>
<dbReference type="KEGG" id="maqu:Maq22A_c02160"/>
<dbReference type="InterPro" id="IPR029060">
    <property type="entry name" value="PIN-like_dom_sf"/>
</dbReference>
<dbReference type="Pfam" id="PF01850">
    <property type="entry name" value="PIN"/>
    <property type="match status" value="1"/>
</dbReference>
<evidence type="ECO:0000313" key="7">
    <source>
        <dbReference type="EMBL" id="BAQ43919.1"/>
    </source>
</evidence>
<dbReference type="InterPro" id="IPR022907">
    <property type="entry name" value="VapC_family"/>
</dbReference>
<keyword evidence="1 5" id="KW-1277">Toxin-antitoxin system</keyword>